<dbReference type="SUPFAM" id="SSF51366">
    <property type="entry name" value="Ribulose-phoshate binding barrel"/>
    <property type="match status" value="1"/>
</dbReference>
<evidence type="ECO:0000313" key="2">
    <source>
        <dbReference type="EMBL" id="RSN76150.1"/>
    </source>
</evidence>
<dbReference type="Gene3D" id="3.20.20.70">
    <property type="entry name" value="Aldolase class I"/>
    <property type="match status" value="1"/>
</dbReference>
<dbReference type="PANTHER" id="PTHR21381:SF3">
    <property type="entry name" value="SGC REGION PROTEIN SGCQ-RELATED"/>
    <property type="match status" value="1"/>
</dbReference>
<dbReference type="PANTHER" id="PTHR21381">
    <property type="entry name" value="ZGC:162297"/>
    <property type="match status" value="1"/>
</dbReference>
<dbReference type="InterPro" id="IPR013785">
    <property type="entry name" value="Aldolase_TIM"/>
</dbReference>
<comment type="similarity">
    <text evidence="1">Belongs to the BtpA family.</text>
</comment>
<evidence type="ECO:0000313" key="3">
    <source>
        <dbReference type="Proteomes" id="UP000277582"/>
    </source>
</evidence>
<dbReference type="PIRSF" id="PIRSF005956">
    <property type="entry name" value="BtpA"/>
    <property type="match status" value="1"/>
</dbReference>
<proteinExistence type="inferred from homology"/>
<dbReference type="InterPro" id="IPR011060">
    <property type="entry name" value="RibuloseP-bd_barrel"/>
</dbReference>
<dbReference type="Pfam" id="PF03437">
    <property type="entry name" value="BtpA"/>
    <property type="match status" value="1"/>
</dbReference>
<evidence type="ECO:0008006" key="4">
    <source>
        <dbReference type="Google" id="ProtNLM"/>
    </source>
</evidence>
<dbReference type="InterPro" id="IPR005137">
    <property type="entry name" value="BtpA"/>
</dbReference>
<keyword evidence="3" id="KW-1185">Reference proteome</keyword>
<dbReference type="OrthoDB" id="38543at2157"/>
<comment type="caution">
    <text evidence="2">The sequence shown here is derived from an EMBL/GenBank/DDBJ whole genome shotgun (WGS) entry which is preliminary data.</text>
</comment>
<dbReference type="CDD" id="cd04722">
    <property type="entry name" value="TIM_phosphate_binding"/>
    <property type="match status" value="1"/>
</dbReference>
<dbReference type="NCBIfam" id="TIGR00259">
    <property type="entry name" value="thylakoid_BtpA"/>
    <property type="match status" value="1"/>
</dbReference>
<sequence length="260" mass="28522">MRRLEFAERPVIIGVIHLPPTLGSPLFRNMDEIVEKASKEAEIMEKGGVDAVIVENFWDIPFYPRRVPPETIASMTLAVNAAVKSSSIPVGVNVLRNDSLAALAIAKATGASFIRVNVLMWAYATDQGIIEGEAFRLLRKRRELGGGVDIFADVRVKHARPIVEQPIVDEAKDLIERGLADAIIVTGSRTGVPPDEHILREIREKVDCKLLIGSGITPENANLLKYADGAIVGSYFRGGDLKAPIDQERVKKLVEIAKRI</sequence>
<accession>A0A429GQH2</accession>
<dbReference type="Proteomes" id="UP000277582">
    <property type="component" value="Unassembled WGS sequence"/>
</dbReference>
<dbReference type="EMBL" id="RCOS01000062">
    <property type="protein sequence ID" value="RSN76150.1"/>
    <property type="molecule type" value="Genomic_DNA"/>
</dbReference>
<dbReference type="AlphaFoldDB" id="A0A429GQH2"/>
<dbReference type="RefSeq" id="WP_125670774.1">
    <property type="nucleotide sequence ID" value="NZ_RCOS01000062.1"/>
</dbReference>
<protein>
    <recommendedName>
        <fullName evidence="4">BtpA/SgcQ family protein</fullName>
    </recommendedName>
</protein>
<evidence type="ECO:0000256" key="1">
    <source>
        <dbReference type="ARBA" id="ARBA00006007"/>
    </source>
</evidence>
<reference evidence="2 3" key="1">
    <citation type="submission" date="2018-10" db="EMBL/GenBank/DDBJ databases">
        <title>Co-occurring genomic capacity for anaerobic methane metabolism and dissimilatory sulfite reduction discovered in the Korarchaeota.</title>
        <authorList>
            <person name="Mckay L.J."/>
            <person name="Dlakic M."/>
            <person name="Fields M.W."/>
            <person name="Delmont T.O."/>
            <person name="Eren A.M."/>
            <person name="Jay Z.J."/>
            <person name="Klingelsmith K.B."/>
            <person name="Rusch D.B."/>
            <person name="Inskeep W.P."/>
        </authorList>
    </citation>
    <scope>NUCLEOTIDE SEQUENCE [LARGE SCALE GENOMIC DNA]</scope>
    <source>
        <strain evidence="2 3">MDKW</strain>
    </source>
</reference>
<gene>
    <name evidence="2" type="ORF">D6D85_04135</name>
</gene>
<organism evidence="2 3">
    <name type="scientific">Candidatus Methanodesulfokora washburnensis</name>
    <dbReference type="NCBI Taxonomy" id="2478471"/>
    <lineage>
        <taxon>Archaea</taxon>
        <taxon>Thermoproteota</taxon>
        <taxon>Candidatus Korarchaeia</taxon>
        <taxon>Candidatus Korarchaeia incertae sedis</taxon>
        <taxon>Candidatus Methanodesulfokora</taxon>
    </lineage>
</organism>
<name>A0A429GQH2_9CREN</name>